<dbReference type="InterPro" id="IPR003703">
    <property type="entry name" value="Acyl_CoA_thio"/>
</dbReference>
<dbReference type="GO" id="GO:0005782">
    <property type="term" value="C:peroxisomal matrix"/>
    <property type="evidence" value="ECO:0007669"/>
    <property type="project" value="UniProtKB-SubCell"/>
</dbReference>
<dbReference type="GO" id="GO:0047617">
    <property type="term" value="F:fatty acyl-CoA hydrolase activity"/>
    <property type="evidence" value="ECO:0007669"/>
    <property type="project" value="InterPro"/>
</dbReference>
<keyword evidence="3" id="KW-1185">Reference proteome</keyword>
<feature type="domain" description="Acyl-CoA thioesterase-like C-terminal" evidence="2">
    <location>
        <begin position="201"/>
        <end position="294"/>
    </location>
</feature>
<proteinExistence type="inferred from homology"/>
<organism evidence="3 4">
    <name type="scientific">Panagrolaimus superbus</name>
    <dbReference type="NCBI Taxonomy" id="310955"/>
    <lineage>
        <taxon>Eukaryota</taxon>
        <taxon>Metazoa</taxon>
        <taxon>Ecdysozoa</taxon>
        <taxon>Nematoda</taxon>
        <taxon>Chromadorea</taxon>
        <taxon>Rhabditida</taxon>
        <taxon>Tylenchina</taxon>
        <taxon>Panagrolaimomorpha</taxon>
        <taxon>Panagrolaimoidea</taxon>
        <taxon>Panagrolaimidae</taxon>
        <taxon>Panagrolaimus</taxon>
    </lineage>
</organism>
<dbReference type="InterPro" id="IPR029069">
    <property type="entry name" value="HotDog_dom_sf"/>
</dbReference>
<accession>A0A914Y8Y1</accession>
<sequence length="305" mass="34707">MASKNSLKDVFFALDDFRKIDEETLRWNGPHLGGPFFLKRLFGGTTFALSYLALKHMIPEITVEKMQLNLFRPGDAEGALDFSLVPSGSRTLFILTVLQKDKLIALARFRVIPSKQYLMKSKIKPWAQPTKPVSHYPILKNMRDMAPHPSVASISDRRFNNEWLFNLRPLDWNHFYGVDLSRKPVQTFLTLNKQEIGSNLETLDPVAVLLMAADFMVFQSAKNVHKLGHRSDECVAGSTMNFIAYFHEIDGFQAFDDFLVESHLDSLGHSCAYLPGRIFDTKGRCLMTYSQESFISSGIFTDARL</sequence>
<dbReference type="SUPFAM" id="SSF54637">
    <property type="entry name" value="Thioesterase/thiol ester dehydrase-isomerase"/>
    <property type="match status" value="1"/>
</dbReference>
<dbReference type="InterPro" id="IPR049450">
    <property type="entry name" value="ACOT8-like_C"/>
</dbReference>
<dbReference type="Gene3D" id="2.40.160.210">
    <property type="entry name" value="Acyl-CoA thioesterase, double hotdog domain"/>
    <property type="match status" value="1"/>
</dbReference>
<dbReference type="Proteomes" id="UP000887577">
    <property type="component" value="Unplaced"/>
</dbReference>
<protein>
    <recommendedName>
        <fullName evidence="2">Acyl-CoA thioesterase-like C-terminal domain-containing protein</fullName>
    </recommendedName>
</protein>
<evidence type="ECO:0000313" key="4">
    <source>
        <dbReference type="WBParaSite" id="PSU_v2.g15212.t1"/>
    </source>
</evidence>
<dbReference type="WBParaSite" id="PSU_v2.g15212.t1">
    <property type="protein sequence ID" value="PSU_v2.g15212.t1"/>
    <property type="gene ID" value="PSU_v2.g15212"/>
</dbReference>
<dbReference type="PANTHER" id="PTHR11066">
    <property type="entry name" value="ACYL-COA THIOESTERASE"/>
    <property type="match status" value="1"/>
</dbReference>
<evidence type="ECO:0000259" key="2">
    <source>
        <dbReference type="Pfam" id="PF20789"/>
    </source>
</evidence>
<dbReference type="GO" id="GO:0006637">
    <property type="term" value="P:acyl-CoA metabolic process"/>
    <property type="evidence" value="ECO:0007669"/>
    <property type="project" value="InterPro"/>
</dbReference>
<comment type="similarity">
    <text evidence="1">Belongs to the C/M/P thioester hydrolase family.</text>
</comment>
<dbReference type="AlphaFoldDB" id="A0A914Y8Y1"/>
<evidence type="ECO:0000256" key="1">
    <source>
        <dbReference type="ARBA" id="ARBA00006538"/>
    </source>
</evidence>
<evidence type="ECO:0000313" key="3">
    <source>
        <dbReference type="Proteomes" id="UP000887577"/>
    </source>
</evidence>
<dbReference type="InterPro" id="IPR042171">
    <property type="entry name" value="Acyl-CoA_hotdog"/>
</dbReference>
<dbReference type="Pfam" id="PF20789">
    <property type="entry name" value="4HBT_3C"/>
    <property type="match status" value="1"/>
</dbReference>
<dbReference type="GO" id="GO:0009062">
    <property type="term" value="P:fatty acid catabolic process"/>
    <property type="evidence" value="ECO:0007669"/>
    <property type="project" value="TreeGrafter"/>
</dbReference>
<reference evidence="4" key="1">
    <citation type="submission" date="2022-11" db="UniProtKB">
        <authorList>
            <consortium name="WormBaseParasite"/>
        </authorList>
    </citation>
    <scope>IDENTIFICATION</scope>
</reference>
<dbReference type="PANTHER" id="PTHR11066:SF66">
    <property type="entry name" value="THIOESTERASE_THIOL ESTER DEHYDRASE-ISOMERASE"/>
    <property type="match status" value="1"/>
</dbReference>
<name>A0A914Y8Y1_9BILA</name>